<evidence type="ECO:0000313" key="7">
    <source>
        <dbReference type="EMBL" id="KAJ3644900.1"/>
    </source>
</evidence>
<dbReference type="InterPro" id="IPR011547">
    <property type="entry name" value="SLC26A/SulP_dom"/>
</dbReference>
<dbReference type="GO" id="GO:0016020">
    <property type="term" value="C:membrane"/>
    <property type="evidence" value="ECO:0007669"/>
    <property type="project" value="UniProtKB-SubCell"/>
</dbReference>
<accession>A0AA38M5I2</accession>
<evidence type="ECO:0000256" key="5">
    <source>
        <dbReference type="SAM" id="Phobius"/>
    </source>
</evidence>
<comment type="subcellular location">
    <subcellularLocation>
        <location evidence="1">Membrane</location>
        <topology evidence="1">Multi-pass membrane protein</topology>
    </subcellularLocation>
</comment>
<feature type="domain" description="SLC26A/SulP transporter" evidence="6">
    <location>
        <begin position="37"/>
        <end position="426"/>
    </location>
</feature>
<keyword evidence="2 5" id="KW-0812">Transmembrane</keyword>
<feature type="transmembrane region" description="Helical" evidence="5">
    <location>
        <begin position="367"/>
        <end position="389"/>
    </location>
</feature>
<dbReference type="EMBL" id="JALNTZ010000007">
    <property type="protein sequence ID" value="KAJ3644900.1"/>
    <property type="molecule type" value="Genomic_DNA"/>
</dbReference>
<feature type="transmembrane region" description="Helical" evidence="5">
    <location>
        <begin position="226"/>
        <end position="249"/>
    </location>
</feature>
<evidence type="ECO:0000259" key="6">
    <source>
        <dbReference type="Pfam" id="PF00916"/>
    </source>
</evidence>
<evidence type="ECO:0000313" key="8">
    <source>
        <dbReference type="Proteomes" id="UP001168821"/>
    </source>
</evidence>
<protein>
    <recommendedName>
        <fullName evidence="6">SLC26A/SulP transporter domain-containing protein</fullName>
    </recommendedName>
</protein>
<name>A0AA38M5I2_9CUCU</name>
<evidence type="ECO:0000256" key="1">
    <source>
        <dbReference type="ARBA" id="ARBA00004141"/>
    </source>
</evidence>
<gene>
    <name evidence="7" type="ORF">Zmor_022600</name>
</gene>
<evidence type="ECO:0000256" key="2">
    <source>
        <dbReference type="ARBA" id="ARBA00022692"/>
    </source>
</evidence>
<keyword evidence="4 5" id="KW-0472">Membrane</keyword>
<feature type="transmembrane region" description="Helical" evidence="5">
    <location>
        <begin position="396"/>
        <end position="416"/>
    </location>
</feature>
<reference evidence="7" key="1">
    <citation type="journal article" date="2023" name="G3 (Bethesda)">
        <title>Whole genome assemblies of Zophobas morio and Tenebrio molitor.</title>
        <authorList>
            <person name="Kaur S."/>
            <person name="Stinson S.A."/>
            <person name="diCenzo G.C."/>
        </authorList>
    </citation>
    <scope>NUCLEOTIDE SEQUENCE</scope>
    <source>
        <strain evidence="7">QUZm001</strain>
    </source>
</reference>
<proteinExistence type="predicted"/>
<comment type="caution">
    <text evidence="7">The sequence shown here is derived from an EMBL/GenBank/DDBJ whole genome shotgun (WGS) entry which is preliminary data.</text>
</comment>
<feature type="transmembrane region" description="Helical" evidence="5">
    <location>
        <begin position="114"/>
        <end position="139"/>
    </location>
</feature>
<dbReference type="AlphaFoldDB" id="A0AA38M5I2"/>
<feature type="transmembrane region" description="Helical" evidence="5">
    <location>
        <begin position="295"/>
        <end position="318"/>
    </location>
</feature>
<feature type="transmembrane region" description="Helical" evidence="5">
    <location>
        <begin position="422"/>
        <end position="455"/>
    </location>
</feature>
<dbReference type="InterPro" id="IPR001902">
    <property type="entry name" value="SLC26A/SulP_fam"/>
</dbReference>
<organism evidence="7 8">
    <name type="scientific">Zophobas morio</name>
    <dbReference type="NCBI Taxonomy" id="2755281"/>
    <lineage>
        <taxon>Eukaryota</taxon>
        <taxon>Metazoa</taxon>
        <taxon>Ecdysozoa</taxon>
        <taxon>Arthropoda</taxon>
        <taxon>Hexapoda</taxon>
        <taxon>Insecta</taxon>
        <taxon>Pterygota</taxon>
        <taxon>Neoptera</taxon>
        <taxon>Endopterygota</taxon>
        <taxon>Coleoptera</taxon>
        <taxon>Polyphaga</taxon>
        <taxon>Cucujiformia</taxon>
        <taxon>Tenebrionidae</taxon>
        <taxon>Zophobas</taxon>
    </lineage>
</organism>
<evidence type="ECO:0000256" key="3">
    <source>
        <dbReference type="ARBA" id="ARBA00022989"/>
    </source>
</evidence>
<keyword evidence="3 5" id="KW-1133">Transmembrane helix</keyword>
<dbReference type="PANTHER" id="PTHR11814">
    <property type="entry name" value="SULFATE TRANSPORTER"/>
    <property type="match status" value="1"/>
</dbReference>
<keyword evidence="8" id="KW-1185">Reference proteome</keyword>
<dbReference type="GO" id="GO:0055085">
    <property type="term" value="P:transmembrane transport"/>
    <property type="evidence" value="ECO:0007669"/>
    <property type="project" value="InterPro"/>
</dbReference>
<dbReference type="Proteomes" id="UP001168821">
    <property type="component" value="Unassembled WGS sequence"/>
</dbReference>
<feature type="transmembrane region" description="Helical" evidence="5">
    <location>
        <begin position="330"/>
        <end position="347"/>
    </location>
</feature>
<evidence type="ECO:0000256" key="4">
    <source>
        <dbReference type="ARBA" id="ARBA00023136"/>
    </source>
</evidence>
<sequence length="587" mass="65073">MTVLESVKKHLKFDCQKFVKKRVPITSWFPQYTLSLLFQDLLAGITVGMTEIPQGIAYAIVAGLPPEFGLYSGLIDGFIYAIFGGCKDLNIGPTSILSLMLQPHVTRMGPDASILMTFLSGIIIFLLGVMHLGFVIQFFSYPIIAGFMCGGSLQIASGQLKSLFGIPGKSDNFLESWKSVFANINQIRKWDTVLGVTSIAALIALREIRVFGSLQNREDWSKRRNFFGKIVFLVSLARNALILVIGTVISYCLYEEAPFKITGNVTGGFPAFQVPPFSTTFNGTNYDFEDLAKGYGISFVFIPLLSILEAVTIAKAFYKGRQLDATQEMLALGLCNIVGSFVGSMPVTGSFTRSAVNNASGVRTTLAGVFTSLLLFLAIAFLTPTFYYVPKATLGSIIICAMFYLFDFEAFVLLWRTKKLDLIPFLTTFICCLFLGVDYGILIGAAVNLLFVLYASARPKFNIEKEKISSDQTEVYIITPKDTLYFPAAEYLRDTVLEFEGGDVTVIINGKYIRNMDITVAKSMSVLTHELTLKNHKVYFLDFKQSVVNICIGVDKKLKDHFLSEESYKSIIKDQSDLIVTSEISQL</sequence>
<dbReference type="Pfam" id="PF00916">
    <property type="entry name" value="Sulfate_transp"/>
    <property type="match status" value="1"/>
</dbReference>